<feature type="transmembrane region" description="Helical" evidence="7">
    <location>
        <begin position="274"/>
        <end position="297"/>
    </location>
</feature>
<keyword evidence="9" id="KW-1185">Reference proteome</keyword>
<feature type="compositionally biased region" description="Basic and acidic residues" evidence="6">
    <location>
        <begin position="402"/>
        <end position="424"/>
    </location>
</feature>
<organism evidence="8 9">
    <name type="scientific">Filobasidium floriforme</name>
    <dbReference type="NCBI Taxonomy" id="5210"/>
    <lineage>
        <taxon>Eukaryota</taxon>
        <taxon>Fungi</taxon>
        <taxon>Dikarya</taxon>
        <taxon>Basidiomycota</taxon>
        <taxon>Agaricomycotina</taxon>
        <taxon>Tremellomycetes</taxon>
        <taxon>Filobasidiales</taxon>
        <taxon>Filobasidiaceae</taxon>
        <taxon>Filobasidium</taxon>
    </lineage>
</organism>
<keyword evidence="4 7" id="KW-1133">Transmembrane helix</keyword>
<comment type="subcellular location">
    <subcellularLocation>
        <location evidence="1">Membrane</location>
        <topology evidence="1">Multi-pass membrane protein</topology>
    </subcellularLocation>
</comment>
<feature type="region of interest" description="Disordered" evidence="6">
    <location>
        <begin position="378"/>
        <end position="424"/>
    </location>
</feature>
<dbReference type="PANTHER" id="PTHR17920">
    <property type="entry name" value="TRANSMEMBRANE AND COILED-COIL DOMAIN-CONTAINING PROTEIN 4 TMCO4"/>
    <property type="match status" value="1"/>
</dbReference>
<feature type="transmembrane region" description="Helical" evidence="7">
    <location>
        <begin position="244"/>
        <end position="268"/>
    </location>
</feature>
<evidence type="ECO:0000256" key="2">
    <source>
        <dbReference type="ARBA" id="ARBA00009824"/>
    </source>
</evidence>
<dbReference type="Proteomes" id="UP000812966">
    <property type="component" value="Unassembled WGS sequence"/>
</dbReference>
<feature type="transmembrane region" description="Helical" evidence="7">
    <location>
        <begin position="516"/>
        <end position="536"/>
    </location>
</feature>
<feature type="region of interest" description="Disordered" evidence="6">
    <location>
        <begin position="325"/>
        <end position="355"/>
    </location>
</feature>
<dbReference type="GO" id="GO:0016020">
    <property type="term" value="C:membrane"/>
    <property type="evidence" value="ECO:0007669"/>
    <property type="project" value="UniProtKB-SubCell"/>
</dbReference>
<evidence type="ECO:0000256" key="7">
    <source>
        <dbReference type="SAM" id="Phobius"/>
    </source>
</evidence>
<comment type="similarity">
    <text evidence="2">Belongs to the TMCO4 family.</text>
</comment>
<name>A0A8K0NTZ6_9TREE</name>
<dbReference type="InterPro" id="IPR007941">
    <property type="entry name" value="DUF726"/>
</dbReference>
<evidence type="ECO:0000256" key="4">
    <source>
        <dbReference type="ARBA" id="ARBA00022989"/>
    </source>
</evidence>
<dbReference type="EMBL" id="JABELV010000040">
    <property type="protein sequence ID" value="KAG7562067.1"/>
    <property type="molecule type" value="Genomic_DNA"/>
</dbReference>
<keyword evidence="3 7" id="KW-0812">Transmembrane</keyword>
<sequence length="703" mass="75880">MSSLLSSVASHIPTVGVKSASAAITSNPLDNLPTPPTLSPELRLLVGLACTSASTSNPILPHVSPITREWWIRVGKEWAKSVIKMIKMDQAGLPSVVGAEQVHAAAKDHFKDMSDKERETEYTSVIETLVIASIFTPPTDSEKVAKVETSASSSTGNEMQGEKQAVPTLSYTPSARQLIHTTLDLLSIPIPSHLAPVEQKLSRSLFKTLQQVSERQNQEEVARSRERQAEGWGGKTGRWLATGAGVVVGGVALGITGGLAAPAIAALIPGFMTFGLLTTATAPVVLGSIFGVTAGGLTGKRVRERWRGVDEFEFVDVKIGSKTIDEIAPVTPNPAEGDSTSRETETDPEEDVDEETLIESIKKKYAALPDAFRMSKQPDASNALVGSPARTGSTPARTSIESTRDIEDRTSRISLDDPAEREKRAEDEARLLDGRAPSLIATIVVSGLLIKSPTEALTAWQSQIVPNSPFFSDGRDIYVLKYETRHMLATGKAINSFVTGKLKGYLKKQVIKRTALNAYFAAVALPMSVYSMASMYTDNVWIQSQDKAIKAGRLLGEVLEKRVQGQRPVVLIGQSLGALTVFHALLYLSSRSNGAALPEIVESAFLISLPSAPTDAEWAKCRRVVARRFVNAWCEKDFVLASVVRLHEVVSRAVTLSNGVHVAGLRRVEQAGVEDVDISNVVDGHLDLQKKMPEILKVLEVDA</sequence>
<accession>A0A8K0NTZ6</accession>
<feature type="compositionally biased region" description="Polar residues" evidence="6">
    <location>
        <begin position="390"/>
        <end position="401"/>
    </location>
</feature>
<reference evidence="8" key="1">
    <citation type="submission" date="2020-04" db="EMBL/GenBank/DDBJ databases">
        <title>Analysis of mating type loci in Filobasidium floriforme.</title>
        <authorList>
            <person name="Nowrousian M."/>
        </authorList>
    </citation>
    <scope>NUCLEOTIDE SEQUENCE</scope>
    <source>
        <strain evidence="8">CBS 6242</strain>
    </source>
</reference>
<evidence type="ECO:0000256" key="5">
    <source>
        <dbReference type="ARBA" id="ARBA00023136"/>
    </source>
</evidence>
<evidence type="ECO:0000256" key="1">
    <source>
        <dbReference type="ARBA" id="ARBA00004141"/>
    </source>
</evidence>
<evidence type="ECO:0008006" key="10">
    <source>
        <dbReference type="Google" id="ProtNLM"/>
    </source>
</evidence>
<gene>
    <name evidence="8" type="ORF">FFLO_02539</name>
</gene>
<evidence type="ECO:0000256" key="6">
    <source>
        <dbReference type="SAM" id="MobiDB-lite"/>
    </source>
</evidence>
<dbReference type="PANTHER" id="PTHR17920:SF23">
    <property type="entry name" value="DUF726-DOMAIN-CONTAINING PROTEIN"/>
    <property type="match status" value="1"/>
</dbReference>
<protein>
    <recommendedName>
        <fullName evidence="10">DUF726-domain-containing protein</fullName>
    </recommendedName>
</protein>
<evidence type="ECO:0000313" key="8">
    <source>
        <dbReference type="EMBL" id="KAG7562067.1"/>
    </source>
</evidence>
<dbReference type="InterPro" id="IPR029058">
    <property type="entry name" value="AB_hydrolase_fold"/>
</dbReference>
<keyword evidence="5 7" id="KW-0472">Membrane</keyword>
<evidence type="ECO:0000256" key="3">
    <source>
        <dbReference type="ARBA" id="ARBA00022692"/>
    </source>
</evidence>
<dbReference type="Pfam" id="PF05277">
    <property type="entry name" value="DUF726"/>
    <property type="match status" value="2"/>
</dbReference>
<dbReference type="AlphaFoldDB" id="A0A8K0NTZ6"/>
<proteinExistence type="inferred from homology"/>
<dbReference type="SUPFAM" id="SSF53474">
    <property type="entry name" value="alpha/beta-Hydrolases"/>
    <property type="match status" value="1"/>
</dbReference>
<feature type="compositionally biased region" description="Acidic residues" evidence="6">
    <location>
        <begin position="346"/>
        <end position="355"/>
    </location>
</feature>
<evidence type="ECO:0000313" key="9">
    <source>
        <dbReference type="Proteomes" id="UP000812966"/>
    </source>
</evidence>
<comment type="caution">
    <text evidence="8">The sequence shown here is derived from an EMBL/GenBank/DDBJ whole genome shotgun (WGS) entry which is preliminary data.</text>
</comment>